<proteinExistence type="predicted"/>
<dbReference type="Proteomes" id="UP000298327">
    <property type="component" value="Unassembled WGS sequence"/>
</dbReference>
<feature type="region of interest" description="Disordered" evidence="1">
    <location>
        <begin position="59"/>
        <end position="134"/>
    </location>
</feature>
<organism evidence="2 3">
    <name type="scientific">Dentipellis fragilis</name>
    <dbReference type="NCBI Taxonomy" id="205917"/>
    <lineage>
        <taxon>Eukaryota</taxon>
        <taxon>Fungi</taxon>
        <taxon>Dikarya</taxon>
        <taxon>Basidiomycota</taxon>
        <taxon>Agaricomycotina</taxon>
        <taxon>Agaricomycetes</taxon>
        <taxon>Russulales</taxon>
        <taxon>Hericiaceae</taxon>
        <taxon>Dentipellis</taxon>
    </lineage>
</organism>
<keyword evidence="3" id="KW-1185">Reference proteome</keyword>
<feature type="region of interest" description="Disordered" evidence="1">
    <location>
        <begin position="478"/>
        <end position="503"/>
    </location>
</feature>
<evidence type="ECO:0000313" key="3">
    <source>
        <dbReference type="Proteomes" id="UP000298327"/>
    </source>
</evidence>
<feature type="region of interest" description="Disordered" evidence="1">
    <location>
        <begin position="1"/>
        <end position="35"/>
    </location>
</feature>
<feature type="compositionally biased region" description="Low complexity" evidence="1">
    <location>
        <begin position="106"/>
        <end position="121"/>
    </location>
</feature>
<dbReference type="EMBL" id="SEOQ01000999">
    <property type="protein sequence ID" value="TFY54687.1"/>
    <property type="molecule type" value="Genomic_DNA"/>
</dbReference>
<accession>A0A4Y9XZB8</accession>
<protein>
    <submittedName>
        <fullName evidence="2">Uncharacterized protein</fullName>
    </submittedName>
</protein>
<feature type="compositionally biased region" description="Basic and acidic residues" evidence="1">
    <location>
        <begin position="61"/>
        <end position="73"/>
    </location>
</feature>
<name>A0A4Y9XZB8_9AGAM</name>
<feature type="compositionally biased region" description="Low complexity" evidence="1">
    <location>
        <begin position="492"/>
        <end position="503"/>
    </location>
</feature>
<reference evidence="2 3" key="1">
    <citation type="submission" date="2019-02" db="EMBL/GenBank/DDBJ databases">
        <title>Genome sequencing of the rare red list fungi Dentipellis fragilis.</title>
        <authorList>
            <person name="Buettner E."/>
            <person name="Kellner H."/>
        </authorList>
    </citation>
    <scope>NUCLEOTIDE SEQUENCE [LARGE SCALE GENOMIC DNA]</scope>
    <source>
        <strain evidence="2 3">DSM 105465</strain>
    </source>
</reference>
<evidence type="ECO:0000313" key="2">
    <source>
        <dbReference type="EMBL" id="TFY54687.1"/>
    </source>
</evidence>
<evidence type="ECO:0000256" key="1">
    <source>
        <dbReference type="SAM" id="MobiDB-lite"/>
    </source>
</evidence>
<comment type="caution">
    <text evidence="2">The sequence shown here is derived from an EMBL/GenBank/DDBJ whole genome shotgun (WGS) entry which is preliminary data.</text>
</comment>
<gene>
    <name evidence="2" type="ORF">EVG20_g9607</name>
</gene>
<dbReference type="AlphaFoldDB" id="A0A4Y9XZB8"/>
<dbReference type="OrthoDB" id="5544050at2759"/>
<feature type="compositionally biased region" description="Low complexity" evidence="1">
    <location>
        <begin position="1"/>
        <end position="34"/>
    </location>
</feature>
<sequence length="625" mass="68736">MSAPSTPTLTSPSARTPSQTAASGSSSKAGTPKPKACECVLERRIVSRALSAAAEGVLLARSHDEEEKKKQEETLANLHSPPTPRLCLMTPLSTIRQKQRGKRPTPDSSDSPKDTSTASDPPAKKPKTDEPMTQYQKEVKSYSGHGLKDDGIGIEGSVLQIGKMSVFGVINDDCGNIVLAMLNEASLAAVGQASRAAAVVVGPYLVKKVEIQGSVEKVLSFLSFVLSRDLAGKIQELTLLCTSATFAFDADRIVVLLMQVLEGANSLRSFSPGSHTIYMFNREPDSTSFCRRSPRSRLSPSRRITNYSEDPLLVSEGSNFMSASASTLTRLELHCPRIHVRACIIPLLHATRTIFPLLRVLHLHCVLPISTASELILVFPDVRSLTIGDRRESAEFFEDLEPGVDVWPRRTTTLKAPLRFILLFARRYRQPLRSVVLKPDNLGKRADCGEFLDSISRFSVQRLSISLKSFKYVVGPPVVDDDDNRNGDGTDGEQNGDNGDNSNGSSGITAVWFFTRIASAVPGLRILDLVICADLWGNINADCFRGDITDFNPTMKLIAQRLFRASAVKYLSLELFLFPRCTIFSQFWWQSSGSSSDGGGSFRITLDEYREAKRAIRRRSRVMEL</sequence>